<protein>
    <submittedName>
        <fullName evidence="1">Uncharacterized protein</fullName>
    </submittedName>
</protein>
<evidence type="ECO:0000313" key="1">
    <source>
        <dbReference type="EMBL" id="GFS26306.1"/>
    </source>
</evidence>
<comment type="caution">
    <text evidence="1">The sequence shown here is derived from an EMBL/GenBank/DDBJ whole genome shotgun (WGS) entry which is preliminary data.</text>
</comment>
<dbReference type="EMBL" id="BMAT01003467">
    <property type="protein sequence ID" value="GFS26306.1"/>
    <property type="molecule type" value="Genomic_DNA"/>
</dbReference>
<proteinExistence type="predicted"/>
<organism evidence="1 2">
    <name type="scientific">Elysia marginata</name>
    <dbReference type="NCBI Taxonomy" id="1093978"/>
    <lineage>
        <taxon>Eukaryota</taxon>
        <taxon>Metazoa</taxon>
        <taxon>Spiralia</taxon>
        <taxon>Lophotrochozoa</taxon>
        <taxon>Mollusca</taxon>
        <taxon>Gastropoda</taxon>
        <taxon>Heterobranchia</taxon>
        <taxon>Euthyneura</taxon>
        <taxon>Panpulmonata</taxon>
        <taxon>Sacoglossa</taxon>
        <taxon>Placobranchoidea</taxon>
        <taxon>Plakobranchidae</taxon>
        <taxon>Elysia</taxon>
    </lineage>
</organism>
<name>A0AAV4JY84_9GAST</name>
<accession>A0AAV4JY84</accession>
<gene>
    <name evidence="1" type="ORF">ElyMa_001713800</name>
</gene>
<evidence type="ECO:0000313" key="2">
    <source>
        <dbReference type="Proteomes" id="UP000762676"/>
    </source>
</evidence>
<reference evidence="1 2" key="1">
    <citation type="journal article" date="2021" name="Elife">
        <title>Chloroplast acquisition without the gene transfer in kleptoplastic sea slugs, Plakobranchus ocellatus.</title>
        <authorList>
            <person name="Maeda T."/>
            <person name="Takahashi S."/>
            <person name="Yoshida T."/>
            <person name="Shimamura S."/>
            <person name="Takaki Y."/>
            <person name="Nagai Y."/>
            <person name="Toyoda A."/>
            <person name="Suzuki Y."/>
            <person name="Arimoto A."/>
            <person name="Ishii H."/>
            <person name="Satoh N."/>
            <person name="Nishiyama T."/>
            <person name="Hasebe M."/>
            <person name="Maruyama T."/>
            <person name="Minagawa J."/>
            <person name="Obokata J."/>
            <person name="Shigenobu S."/>
        </authorList>
    </citation>
    <scope>NUCLEOTIDE SEQUENCE [LARGE SCALE GENOMIC DNA]</scope>
</reference>
<dbReference type="Proteomes" id="UP000762676">
    <property type="component" value="Unassembled WGS sequence"/>
</dbReference>
<sequence>MTSVQDPSGISCHHQDRSTLSVDGKTNTLHVISSQGGWVKQVWSHPGGAGKEGGLWAVSFLNDLCVYCTRKTVFLLDVIY</sequence>
<dbReference type="AlphaFoldDB" id="A0AAV4JY84"/>
<keyword evidence="2" id="KW-1185">Reference proteome</keyword>
<dbReference type="SUPFAM" id="SSF101898">
    <property type="entry name" value="NHL repeat"/>
    <property type="match status" value="1"/>
</dbReference>